<evidence type="ECO:0000313" key="2">
    <source>
        <dbReference type="EMBL" id="GIE53167.1"/>
    </source>
</evidence>
<feature type="domain" description="DUF6603" evidence="1">
    <location>
        <begin position="390"/>
        <end position="945"/>
    </location>
</feature>
<protein>
    <recommendedName>
        <fullName evidence="1">DUF6603 domain-containing protein</fullName>
    </recommendedName>
</protein>
<dbReference type="AlphaFoldDB" id="A0A919MQI5"/>
<reference evidence="2" key="1">
    <citation type="submission" date="2021-01" db="EMBL/GenBank/DDBJ databases">
        <title>Whole genome shotgun sequence of Actinoplanes nipponensis NBRC 14063.</title>
        <authorList>
            <person name="Komaki H."/>
            <person name="Tamura T."/>
        </authorList>
    </citation>
    <scope>NUCLEOTIDE SEQUENCE</scope>
    <source>
        <strain evidence="2">NBRC 14063</strain>
    </source>
</reference>
<organism evidence="2 3">
    <name type="scientific">Actinoplanes nipponensis</name>
    <dbReference type="NCBI Taxonomy" id="135950"/>
    <lineage>
        <taxon>Bacteria</taxon>
        <taxon>Bacillati</taxon>
        <taxon>Actinomycetota</taxon>
        <taxon>Actinomycetes</taxon>
        <taxon>Micromonosporales</taxon>
        <taxon>Micromonosporaceae</taxon>
        <taxon>Actinoplanes</taxon>
    </lineage>
</organism>
<dbReference type="InterPro" id="IPR046538">
    <property type="entry name" value="DUF6603"/>
</dbReference>
<dbReference type="Pfam" id="PF20248">
    <property type="entry name" value="DUF6603"/>
    <property type="match status" value="1"/>
</dbReference>
<comment type="caution">
    <text evidence="2">The sequence shown here is derived from an EMBL/GenBank/DDBJ whole genome shotgun (WGS) entry which is preliminary data.</text>
</comment>
<sequence>MPSGIVVLLDRAGIGRTGDGDALARFCADLAPVVQSVESAAGGGAPDPVALGRALEDLFAAVHALGDQPGATADAGGRLIRFLLTDYLRRAHPLLLATLALLGLVAEAPDGAAGPPPMLEPARFPRLVTDLNGLMAEAYGWGTPDFAARRLLAHLQAVAFGLGYPAVADLGQSDQQFPALLSGRPGAPPALRIVLATVGQDDAQAEIGLQILPIDDQQHPHPGFAVVPFTTGAAAQDVDLGEHWHLVVTAAGDLTVAFGLIAYPGEVTVGSVTEQIPRPVKAAMSLGIERGEVAEQSRTLIGDPESTRLEVGTLGLHFDLQADPLDFGVRITGRRWRIVAEAGDDDGFLAAVLPRDGLTIPFDLTAGWSYRRGLYFVGGAGLRWSLPTSIEIGPVHIDSAAVELTAGTTRPQDPVALRLNATIDAGLTLGPFAVAVSRIGVTAELLIGADPANVGIGRLRLRAKPPSGVGLAIDAAAVSGGGFLSFDPEAGRYAGVFELTIAGTVAVKAVAIITTKLPGSAPGFALLVLITAEGFTPIQLGMGFSLTGIGGLLALNHTVNPEAIRGGLSDGALDSVLFVKDPVRNADRVLSTLDRLFPLAADRLLVGPLVEISWGPAGIVRLRAALLVELPQPVRVVLLAALSVLLPRPSAAVVELHADAIGVLDFERGELALDASLHHSRVAGFTLAGDLVLRLNWGSDPVFLLSIGGWHPKFASPQGIRPLHRVSLSLTESDNPRVRLEAYFAVTSNTLQIGARATVFAEAGGFGIDGSGAFDALIQWSPFAFDVAFSCRVRVFTPFGPLLAISVEVNVTGPEPWHITGRATVQLLFVSVGVGVDLTIGAAAGPPDPVETADVAAAVWAELTDPANWEAVLPAAARPGVTLVGVAPPATDRPLVAHPLATVAVRQRVAPLDTLIERVGTRVPVEGARSYSVTATTPAGIAVSATTDPFPPGQYRAGISDDERLAAPSFVAMHSGVRLDPLSSRDEGPGVVCDLGVETLEVTSLDTAAVRGVPVAAGG</sequence>
<evidence type="ECO:0000259" key="1">
    <source>
        <dbReference type="Pfam" id="PF20248"/>
    </source>
</evidence>
<accession>A0A919MQI5</accession>
<name>A0A919MQI5_9ACTN</name>
<dbReference type="Proteomes" id="UP000647172">
    <property type="component" value="Unassembled WGS sequence"/>
</dbReference>
<gene>
    <name evidence="2" type="ORF">Ani05nite_67010</name>
</gene>
<evidence type="ECO:0000313" key="3">
    <source>
        <dbReference type="Proteomes" id="UP000647172"/>
    </source>
</evidence>
<proteinExistence type="predicted"/>
<dbReference type="EMBL" id="BOMQ01000079">
    <property type="protein sequence ID" value="GIE53167.1"/>
    <property type="molecule type" value="Genomic_DNA"/>
</dbReference>
<keyword evidence="3" id="KW-1185">Reference proteome</keyword>